<name>A0A8J3QY04_9ACTN</name>
<feature type="compositionally biased region" description="Low complexity" evidence="1">
    <location>
        <begin position="8"/>
        <end position="21"/>
    </location>
</feature>
<sequence>MEQARIDPASQPLAGALLSGGPAPGSGPELAAFGQFVGDWVLRWSGRDSTGTHTVTMDGTLSVGWILGGTAVQDVWAVPLLGQRPAGGLAGFHGTTVRFYDPGIGAWRSTWIDPPNARVRRFVGRIVGADIELVSDEEEPLLRWRFSQITGDSFVWTGEIRPGRDADWSLQQEVRASRGEPRG</sequence>
<organism evidence="2 3">
    <name type="scientific">Rugosimonospora africana</name>
    <dbReference type="NCBI Taxonomy" id="556532"/>
    <lineage>
        <taxon>Bacteria</taxon>
        <taxon>Bacillati</taxon>
        <taxon>Actinomycetota</taxon>
        <taxon>Actinomycetes</taxon>
        <taxon>Micromonosporales</taxon>
        <taxon>Micromonosporaceae</taxon>
        <taxon>Rugosimonospora</taxon>
    </lineage>
</organism>
<protein>
    <recommendedName>
        <fullName evidence="4">DUF1579 domain-containing protein</fullName>
    </recommendedName>
</protein>
<reference evidence="2" key="1">
    <citation type="submission" date="2021-01" db="EMBL/GenBank/DDBJ databases">
        <title>Whole genome shotgun sequence of Rugosimonospora africana NBRC 104875.</title>
        <authorList>
            <person name="Komaki H."/>
            <person name="Tamura T."/>
        </authorList>
    </citation>
    <scope>NUCLEOTIDE SEQUENCE</scope>
    <source>
        <strain evidence="2">NBRC 104875</strain>
    </source>
</reference>
<evidence type="ECO:0000313" key="2">
    <source>
        <dbReference type="EMBL" id="GIH18601.1"/>
    </source>
</evidence>
<proteinExistence type="predicted"/>
<dbReference type="RefSeq" id="WP_203922105.1">
    <property type="nucleotide sequence ID" value="NZ_BONZ01000068.1"/>
</dbReference>
<evidence type="ECO:0008006" key="4">
    <source>
        <dbReference type="Google" id="ProtNLM"/>
    </source>
</evidence>
<comment type="caution">
    <text evidence="2">The sequence shown here is derived from an EMBL/GenBank/DDBJ whole genome shotgun (WGS) entry which is preliminary data.</text>
</comment>
<keyword evidence="3" id="KW-1185">Reference proteome</keyword>
<accession>A0A8J3QY04</accession>
<dbReference type="AlphaFoldDB" id="A0A8J3QY04"/>
<evidence type="ECO:0000313" key="3">
    <source>
        <dbReference type="Proteomes" id="UP000642748"/>
    </source>
</evidence>
<dbReference type="Proteomes" id="UP000642748">
    <property type="component" value="Unassembled WGS sequence"/>
</dbReference>
<feature type="region of interest" description="Disordered" evidence="1">
    <location>
        <begin position="1"/>
        <end position="21"/>
    </location>
</feature>
<gene>
    <name evidence="2" type="ORF">Raf01_67730</name>
</gene>
<dbReference type="EMBL" id="BONZ01000068">
    <property type="protein sequence ID" value="GIH18601.1"/>
    <property type="molecule type" value="Genomic_DNA"/>
</dbReference>
<evidence type="ECO:0000256" key="1">
    <source>
        <dbReference type="SAM" id="MobiDB-lite"/>
    </source>
</evidence>